<feature type="region of interest" description="Disordered" evidence="8">
    <location>
        <begin position="253"/>
        <end position="283"/>
    </location>
</feature>
<evidence type="ECO:0000313" key="10">
    <source>
        <dbReference type="Proteomes" id="UP000694865"/>
    </source>
</evidence>
<feature type="compositionally biased region" description="Basic and acidic residues" evidence="8">
    <location>
        <begin position="271"/>
        <end position="283"/>
    </location>
</feature>
<dbReference type="Gene3D" id="1.10.10.10">
    <property type="entry name" value="Winged helix-like DNA-binding domain superfamily/Winged helix DNA-binding domain"/>
    <property type="match status" value="1"/>
</dbReference>
<evidence type="ECO:0000256" key="1">
    <source>
        <dbReference type="ARBA" id="ARBA00004123"/>
    </source>
</evidence>
<accession>A0ABM0MT67</accession>
<sequence>MDPALLRERDAFRKRALALPTVEKRKHKHAHASESSRKKKKPSSPKSQVVASSRPTELNYKYLKASSKYKFGILAKIVNHMKVRHQRGDTYALTIDEILDETNQLDVGLKQKHWLITEALCNNPKIQVSESNKYSFKPKYNLRGRKDLLRLLDRHDQKGLGGILLEDIQESLPMAEKAVKILGDQIIIVVRPVDKKKILFYNDKSCQFTVDEDFQKLWRSIAVDSLDEGKIEEYLKKQGITSMQDIGGKKIQVQKRRKPSRKGMKFKKHNDHMGDVLKDYSEN</sequence>
<dbReference type="InterPro" id="IPR036390">
    <property type="entry name" value="WH_DNA-bd_sf"/>
</dbReference>
<dbReference type="InterPro" id="IPR036388">
    <property type="entry name" value="WH-like_DNA-bd_sf"/>
</dbReference>
<keyword evidence="2 7" id="KW-0805">Transcription regulation</keyword>
<proteinExistence type="inferred from homology"/>
<evidence type="ECO:0000256" key="5">
    <source>
        <dbReference type="ARBA" id="ARBA00023242"/>
    </source>
</evidence>
<name>A0ABM0MT67_SACKO</name>
<evidence type="ECO:0000256" key="4">
    <source>
        <dbReference type="ARBA" id="ARBA00023163"/>
    </source>
</evidence>
<dbReference type="PROSITE" id="PS51351">
    <property type="entry name" value="TFIIE_BETA_C"/>
    <property type="match status" value="1"/>
</dbReference>
<dbReference type="InterPro" id="IPR016656">
    <property type="entry name" value="TFIIE-bsu"/>
</dbReference>
<dbReference type="SUPFAM" id="SSF46785">
    <property type="entry name" value="Winged helix' DNA-binding domain"/>
    <property type="match status" value="1"/>
</dbReference>
<dbReference type="Pfam" id="PF18121">
    <property type="entry name" value="TFA2_Winged_2"/>
    <property type="match status" value="1"/>
</dbReference>
<dbReference type="InterPro" id="IPR040501">
    <property type="entry name" value="TFA2_Winged_2"/>
</dbReference>
<dbReference type="PANTHER" id="PTHR12716">
    <property type="entry name" value="TRANSCRIPTION INITIATION FACTOR IIE, BETA SUBUNIT"/>
    <property type="match status" value="1"/>
</dbReference>
<keyword evidence="10" id="KW-1185">Reference proteome</keyword>
<keyword evidence="5 7" id="KW-0539">Nucleus</keyword>
<reference evidence="11" key="1">
    <citation type="submission" date="2025-08" db="UniProtKB">
        <authorList>
            <consortium name="RefSeq"/>
        </authorList>
    </citation>
    <scope>IDENTIFICATION</scope>
    <source>
        <tissue evidence="11">Testes</tissue>
    </source>
</reference>
<evidence type="ECO:0000256" key="2">
    <source>
        <dbReference type="ARBA" id="ARBA00023015"/>
    </source>
</evidence>
<evidence type="ECO:0000256" key="3">
    <source>
        <dbReference type="ARBA" id="ARBA00023125"/>
    </source>
</evidence>
<comment type="subunit">
    <text evidence="7">Tetramer of two alpha and two beta chains.</text>
</comment>
<dbReference type="InterPro" id="IPR003166">
    <property type="entry name" value="TFIIE_bsu_DNA-bd"/>
</dbReference>
<keyword evidence="4 7" id="KW-0804">Transcription</keyword>
<dbReference type="GeneID" id="100377744"/>
<keyword evidence="3 7" id="KW-0238">DNA-binding</keyword>
<comment type="similarity">
    <text evidence="7">Belongs to the TFIIE beta subunit family.</text>
</comment>
<gene>
    <name evidence="11" type="primary">LOC100377744</name>
</gene>
<evidence type="ECO:0000256" key="7">
    <source>
        <dbReference type="PIRNR" id="PIRNR016398"/>
    </source>
</evidence>
<comment type="function">
    <text evidence="6 7">Recruits TFIIH to the initiation complex and stimulates the RNA polymerase II C-terminal domain kinase and DNA-dependent ATPase activities of TFIIH. Both TFIIH and TFIIE are required for promoter clearance by RNA polymerase.</text>
</comment>
<feature type="domain" description="TFIIE beta" evidence="9">
    <location>
        <begin position="54"/>
        <end position="143"/>
    </location>
</feature>
<organism evidence="10 11">
    <name type="scientific">Saccoglossus kowalevskii</name>
    <name type="common">Acorn worm</name>
    <dbReference type="NCBI Taxonomy" id="10224"/>
    <lineage>
        <taxon>Eukaryota</taxon>
        <taxon>Metazoa</taxon>
        <taxon>Hemichordata</taxon>
        <taxon>Enteropneusta</taxon>
        <taxon>Harrimaniidae</taxon>
        <taxon>Saccoglossus</taxon>
    </lineage>
</organism>
<dbReference type="Pfam" id="PF02186">
    <property type="entry name" value="TFIIE_beta"/>
    <property type="match status" value="1"/>
</dbReference>
<evidence type="ECO:0000313" key="11">
    <source>
        <dbReference type="RefSeq" id="XP_006823208.1"/>
    </source>
</evidence>
<feature type="region of interest" description="Disordered" evidence="8">
    <location>
        <begin position="17"/>
        <end position="52"/>
    </location>
</feature>
<dbReference type="Proteomes" id="UP000694865">
    <property type="component" value="Unplaced"/>
</dbReference>
<dbReference type="CDD" id="cd07977">
    <property type="entry name" value="TFIIE_beta_winged_helix"/>
    <property type="match status" value="1"/>
</dbReference>
<evidence type="ECO:0000256" key="8">
    <source>
        <dbReference type="SAM" id="MobiDB-lite"/>
    </source>
</evidence>
<feature type="compositionally biased region" description="Basic residues" evidence="8">
    <location>
        <begin position="253"/>
        <end position="270"/>
    </location>
</feature>
<dbReference type="RefSeq" id="XP_006823208.1">
    <property type="nucleotide sequence ID" value="XM_006823145.1"/>
</dbReference>
<evidence type="ECO:0000256" key="6">
    <source>
        <dbReference type="ARBA" id="ARBA00025581"/>
    </source>
</evidence>
<comment type="subcellular location">
    <subcellularLocation>
        <location evidence="1 7">Nucleus</location>
    </subcellularLocation>
</comment>
<evidence type="ECO:0000259" key="9">
    <source>
        <dbReference type="PROSITE" id="PS51351"/>
    </source>
</evidence>
<protein>
    <recommendedName>
        <fullName evidence="7">Transcription initiation factor IIE subunit beta</fullName>
    </recommendedName>
</protein>
<dbReference type="PANTHER" id="PTHR12716:SF8">
    <property type="entry name" value="TRANSCRIPTION INITIATION FACTOR IIE SUBUNIT BETA"/>
    <property type="match status" value="1"/>
</dbReference>
<dbReference type="PIRSF" id="PIRSF016398">
    <property type="entry name" value="TFIIE-beta"/>
    <property type="match status" value="1"/>
</dbReference>